<dbReference type="KEGG" id="hty:BN2458_PEG1346"/>
<evidence type="ECO:0000313" key="2">
    <source>
        <dbReference type="Proteomes" id="UP000064525"/>
    </source>
</evidence>
<organism evidence="1 2">
    <name type="scientific">Helicobacter typhlonius</name>
    <dbReference type="NCBI Taxonomy" id="76936"/>
    <lineage>
        <taxon>Bacteria</taxon>
        <taxon>Pseudomonadati</taxon>
        <taxon>Campylobacterota</taxon>
        <taxon>Epsilonproteobacteria</taxon>
        <taxon>Campylobacterales</taxon>
        <taxon>Helicobacteraceae</taxon>
        <taxon>Helicobacter</taxon>
    </lineage>
</organism>
<reference evidence="2" key="1">
    <citation type="submission" date="2015-11" db="EMBL/GenBank/DDBJ databases">
        <authorList>
            <person name="Anvar S.Y."/>
        </authorList>
    </citation>
    <scope>NUCLEOTIDE SEQUENCE [LARGE SCALE GENOMIC DNA]</scope>
</reference>
<dbReference type="AlphaFoldDB" id="A0A0S4PWZ5"/>
<dbReference type="RefSeq" id="WP_268902970.1">
    <property type="nucleotide sequence ID" value="NZ_CAJTQN010000009.1"/>
</dbReference>
<protein>
    <submittedName>
        <fullName evidence="1">Uncharacterized protein</fullName>
    </submittedName>
</protein>
<dbReference type="Proteomes" id="UP000064525">
    <property type="component" value="Chromosome I"/>
</dbReference>
<accession>A0A0S4PWZ5</accession>
<gene>
    <name evidence="1" type="ORF">BN2458_PEG1346</name>
</gene>
<proteinExistence type="predicted"/>
<name>A0A0S4PWZ5_9HELI</name>
<dbReference type="GeneID" id="78152358"/>
<dbReference type="EMBL" id="LN907858">
    <property type="protein sequence ID" value="CUU40231.1"/>
    <property type="molecule type" value="Genomic_DNA"/>
</dbReference>
<sequence length="44" mass="5017">MTPQEKLNKQIYDALNATIEAPKEKLESLKTKVLTLCENVVQWG</sequence>
<evidence type="ECO:0000313" key="1">
    <source>
        <dbReference type="EMBL" id="CUU40231.1"/>
    </source>
</evidence>